<keyword evidence="3" id="KW-0328">Glycosyltransferase</keyword>
<dbReference type="GO" id="GO:0005886">
    <property type="term" value="C:plasma membrane"/>
    <property type="evidence" value="ECO:0007669"/>
    <property type="project" value="UniProtKB-SubCell"/>
</dbReference>
<evidence type="ECO:0000256" key="1">
    <source>
        <dbReference type="ARBA" id="ARBA00004236"/>
    </source>
</evidence>
<keyword evidence="4" id="KW-0808">Transferase</keyword>
<reference evidence="8 9" key="1">
    <citation type="submission" date="2017-08" db="EMBL/GenBank/DDBJ databases">
        <title>Infants hospitalized years apart are colonized by the same room-sourced microbial strains.</title>
        <authorList>
            <person name="Brooks B."/>
            <person name="Olm M.R."/>
            <person name="Firek B.A."/>
            <person name="Baker R."/>
            <person name="Thomas B.C."/>
            <person name="Morowitz M.J."/>
            <person name="Banfield J.F."/>
        </authorList>
    </citation>
    <scope>NUCLEOTIDE SEQUENCE [LARGE SCALE GENOMIC DNA]</scope>
    <source>
        <strain evidence="8">S2_005_002_R2_34</strain>
    </source>
</reference>
<evidence type="ECO:0000313" key="9">
    <source>
        <dbReference type="Proteomes" id="UP000249185"/>
    </source>
</evidence>
<dbReference type="InterPro" id="IPR001173">
    <property type="entry name" value="Glyco_trans_2-like"/>
</dbReference>
<dbReference type="SUPFAM" id="SSF53448">
    <property type="entry name" value="Nucleotide-diphospho-sugar transferases"/>
    <property type="match status" value="1"/>
</dbReference>
<keyword evidence="2" id="KW-1003">Cell membrane</keyword>
<feature type="compositionally biased region" description="Basic and acidic residues" evidence="6">
    <location>
        <begin position="8"/>
        <end position="23"/>
    </location>
</feature>
<comment type="caution">
    <text evidence="8">The sequence shown here is derived from an EMBL/GenBank/DDBJ whole genome shotgun (WGS) entry which is preliminary data.</text>
</comment>
<accession>A0A2W5N1J8</accession>
<feature type="compositionally biased region" description="Basic and acidic residues" evidence="6">
    <location>
        <begin position="33"/>
        <end position="71"/>
    </location>
</feature>
<dbReference type="Pfam" id="PF00535">
    <property type="entry name" value="Glycos_transf_2"/>
    <property type="match status" value="1"/>
</dbReference>
<evidence type="ECO:0000256" key="4">
    <source>
        <dbReference type="ARBA" id="ARBA00022679"/>
    </source>
</evidence>
<feature type="domain" description="Glycosyltransferase 2-like" evidence="7">
    <location>
        <begin position="124"/>
        <end position="245"/>
    </location>
</feature>
<evidence type="ECO:0000256" key="3">
    <source>
        <dbReference type="ARBA" id="ARBA00022676"/>
    </source>
</evidence>
<dbReference type="PANTHER" id="PTHR43646:SF2">
    <property type="entry name" value="GLYCOSYLTRANSFERASE 2-LIKE DOMAIN-CONTAINING PROTEIN"/>
    <property type="match status" value="1"/>
</dbReference>
<sequence>MPVLSSDPLRRDVRPRDRGGERRRLPRAASRGIGRERRGGERPRAVDRRSGSGCDRRPCPRVARDLPDHPRAPGVPAVGGHRSLAIGIVAARAGARLRSRRGGRVNAPVTTAVFGDQLPWQVAVTIPARDEARRVRACLDAAAAALAGRGGIVLAANGCRDDTAAVARDWFAGTGLPGAVIDEPVPPAGSGVGRARRLACSAALERLSATGIIMTTDADGRVAPDWVTANLRELSRADLICGLVLPDTAESAALPERIGRLGAIEGEYEQLTRRALWLLDPVPHDPEPAHLNAAGASLAFGRALHDSLGGIPDLAMGEDRAFAAAAEAGGWRVRHSSIARVIISCRMTGRTPGGMAGALRSRVTDEDPLVDEIFQPAQSTLRRARLRAALRRRVAPDEFGGIWARVEAETSGLVARRMHLSGLRAELPRLRRAVARLERGRRAVVAE</sequence>
<dbReference type="Proteomes" id="UP000249185">
    <property type="component" value="Unassembled WGS sequence"/>
</dbReference>
<evidence type="ECO:0000259" key="7">
    <source>
        <dbReference type="Pfam" id="PF00535"/>
    </source>
</evidence>
<dbReference type="AlphaFoldDB" id="A0A2W5N1J8"/>
<keyword evidence="5" id="KW-0472">Membrane</keyword>
<name>A0A2W5N1J8_RHOSU</name>
<dbReference type="PANTHER" id="PTHR43646">
    <property type="entry name" value="GLYCOSYLTRANSFERASE"/>
    <property type="match status" value="1"/>
</dbReference>
<gene>
    <name evidence="8" type="ORF">DI556_20085</name>
</gene>
<dbReference type="Gene3D" id="3.90.550.10">
    <property type="entry name" value="Spore Coat Polysaccharide Biosynthesis Protein SpsA, Chain A"/>
    <property type="match status" value="1"/>
</dbReference>
<comment type="subcellular location">
    <subcellularLocation>
        <location evidence="1">Cell membrane</location>
    </subcellularLocation>
</comment>
<evidence type="ECO:0000256" key="6">
    <source>
        <dbReference type="SAM" id="MobiDB-lite"/>
    </source>
</evidence>
<protein>
    <recommendedName>
        <fullName evidence="7">Glycosyltransferase 2-like domain-containing protein</fullName>
    </recommendedName>
</protein>
<evidence type="ECO:0000256" key="5">
    <source>
        <dbReference type="ARBA" id="ARBA00023136"/>
    </source>
</evidence>
<dbReference type="InterPro" id="IPR029044">
    <property type="entry name" value="Nucleotide-diphossugar_trans"/>
</dbReference>
<evidence type="ECO:0000313" key="8">
    <source>
        <dbReference type="EMBL" id="PZQ46518.1"/>
    </source>
</evidence>
<proteinExistence type="predicted"/>
<feature type="region of interest" description="Disordered" evidence="6">
    <location>
        <begin position="1"/>
        <end position="79"/>
    </location>
</feature>
<evidence type="ECO:0000256" key="2">
    <source>
        <dbReference type="ARBA" id="ARBA00022475"/>
    </source>
</evidence>
<organism evidence="8 9">
    <name type="scientific">Rhodovulum sulfidophilum</name>
    <name type="common">Rhodobacter sulfidophilus</name>
    <dbReference type="NCBI Taxonomy" id="35806"/>
    <lineage>
        <taxon>Bacteria</taxon>
        <taxon>Pseudomonadati</taxon>
        <taxon>Pseudomonadota</taxon>
        <taxon>Alphaproteobacteria</taxon>
        <taxon>Rhodobacterales</taxon>
        <taxon>Paracoccaceae</taxon>
        <taxon>Rhodovulum</taxon>
    </lineage>
</organism>
<dbReference type="GO" id="GO:0016757">
    <property type="term" value="F:glycosyltransferase activity"/>
    <property type="evidence" value="ECO:0007669"/>
    <property type="project" value="UniProtKB-KW"/>
</dbReference>
<dbReference type="EMBL" id="QFPW01000024">
    <property type="protein sequence ID" value="PZQ46518.1"/>
    <property type="molecule type" value="Genomic_DNA"/>
</dbReference>